<dbReference type="EMBL" id="CVRB01000001">
    <property type="protein sequence ID" value="CRK80332.1"/>
    <property type="molecule type" value="Genomic_DNA"/>
</dbReference>
<organism evidence="1 2">
    <name type="scientific">Neobacillus massiliamazoniensis</name>
    <dbReference type="NCBI Taxonomy" id="1499688"/>
    <lineage>
        <taxon>Bacteria</taxon>
        <taxon>Bacillati</taxon>
        <taxon>Bacillota</taxon>
        <taxon>Bacilli</taxon>
        <taxon>Bacillales</taxon>
        <taxon>Bacillaceae</taxon>
        <taxon>Neobacillus</taxon>
    </lineage>
</organism>
<dbReference type="Proteomes" id="UP000199087">
    <property type="component" value="Unassembled WGS sequence"/>
</dbReference>
<protein>
    <recommendedName>
        <fullName evidence="3">Helix-turn-helix domain-containing protein</fullName>
    </recommendedName>
</protein>
<dbReference type="OrthoDB" id="2736238at2"/>
<accession>A0A0U1NRG5</accession>
<gene>
    <name evidence="1" type="ORF">BN000_00213</name>
</gene>
<name>A0A0U1NRG5_9BACI</name>
<keyword evidence="2" id="KW-1185">Reference proteome</keyword>
<proteinExistence type="predicted"/>
<sequence>MGQKHEKFIFILPNAKLDYTPKEIETFVSMWNDGQPISAIAEKLYIQKYEVGLLVMHCNLEGFIQHRYGGLRGTKPHKWINRHKGVVK</sequence>
<evidence type="ECO:0008006" key="3">
    <source>
        <dbReference type="Google" id="ProtNLM"/>
    </source>
</evidence>
<dbReference type="STRING" id="1499688.BN000_00213"/>
<dbReference type="AlphaFoldDB" id="A0A0U1NRG5"/>
<evidence type="ECO:0000313" key="2">
    <source>
        <dbReference type="Proteomes" id="UP000199087"/>
    </source>
</evidence>
<dbReference type="RefSeq" id="WP_090629700.1">
    <property type="nucleotide sequence ID" value="NZ_CVRB01000001.1"/>
</dbReference>
<evidence type="ECO:0000313" key="1">
    <source>
        <dbReference type="EMBL" id="CRK80332.1"/>
    </source>
</evidence>
<reference evidence="2" key="1">
    <citation type="submission" date="2015-05" db="EMBL/GenBank/DDBJ databases">
        <authorList>
            <person name="Urmite Genomes"/>
        </authorList>
    </citation>
    <scope>NUCLEOTIDE SEQUENCE [LARGE SCALE GENOMIC DNA]</scope>
    <source>
        <strain evidence="2">LF1</strain>
    </source>
</reference>